<feature type="compositionally biased region" description="Pro residues" evidence="1">
    <location>
        <begin position="1"/>
        <end position="20"/>
    </location>
</feature>
<reference evidence="3 4" key="1">
    <citation type="submission" date="2016-12" db="EMBL/GenBank/DDBJ databases">
        <title>The new phylogeny of genus Mycobacterium.</title>
        <authorList>
            <person name="Tortoli E."/>
            <person name="Trovato A."/>
            <person name="Cirillo D.M."/>
        </authorList>
    </citation>
    <scope>NUCLEOTIDE SEQUENCE [LARGE SCALE GENOMIC DNA]</scope>
    <source>
        <strain evidence="3 4">DSM 44223</strain>
    </source>
</reference>
<evidence type="ECO:0000256" key="1">
    <source>
        <dbReference type="SAM" id="MobiDB-lite"/>
    </source>
</evidence>
<keyword evidence="2" id="KW-0812">Transmembrane</keyword>
<name>A0A1X0ISB9_MYCRH</name>
<dbReference type="SUPFAM" id="SSF103473">
    <property type="entry name" value="MFS general substrate transporter"/>
    <property type="match status" value="1"/>
</dbReference>
<keyword evidence="4" id="KW-1185">Reference proteome</keyword>
<accession>A0A1X0ISB9</accession>
<evidence type="ECO:0000256" key="2">
    <source>
        <dbReference type="SAM" id="Phobius"/>
    </source>
</evidence>
<comment type="caution">
    <text evidence="3">The sequence shown here is derived from an EMBL/GenBank/DDBJ whole genome shotgun (WGS) entry which is preliminary data.</text>
</comment>
<dbReference type="EMBL" id="MVIH01000008">
    <property type="protein sequence ID" value="ORB51407.1"/>
    <property type="molecule type" value="Genomic_DNA"/>
</dbReference>
<protein>
    <recommendedName>
        <fullName evidence="5">DUF4190 domain-containing protein</fullName>
    </recommendedName>
</protein>
<dbReference type="AlphaFoldDB" id="A0A1X0ISB9"/>
<sequence>MPQPPWYPPPAGYPPPPGYRPPGQYDYPPPAPPPWQPNTPRISVGMAVLGTFLYFALNFVIGFAALSMSDGRGHGTLILAAVVLALIAFGGGGVLLATTKANGKGLGLGLMIGWAVLSVISVGFCTGLNPELYT</sequence>
<evidence type="ECO:0008006" key="5">
    <source>
        <dbReference type="Google" id="ProtNLM"/>
    </source>
</evidence>
<evidence type="ECO:0000313" key="4">
    <source>
        <dbReference type="Proteomes" id="UP000192534"/>
    </source>
</evidence>
<keyword evidence="2" id="KW-1133">Transmembrane helix</keyword>
<feature type="transmembrane region" description="Helical" evidence="2">
    <location>
        <begin position="42"/>
        <end position="65"/>
    </location>
</feature>
<feature type="transmembrane region" description="Helical" evidence="2">
    <location>
        <begin position="108"/>
        <end position="128"/>
    </location>
</feature>
<feature type="region of interest" description="Disordered" evidence="1">
    <location>
        <begin position="1"/>
        <end position="34"/>
    </location>
</feature>
<evidence type="ECO:0000313" key="3">
    <source>
        <dbReference type="EMBL" id="ORB51407.1"/>
    </source>
</evidence>
<keyword evidence="2" id="KW-0472">Membrane</keyword>
<gene>
    <name evidence="3" type="ORF">BST42_17980</name>
</gene>
<proteinExistence type="predicted"/>
<dbReference type="Proteomes" id="UP000192534">
    <property type="component" value="Unassembled WGS sequence"/>
</dbReference>
<organism evidence="3 4">
    <name type="scientific">Mycolicibacterium rhodesiae</name>
    <name type="common">Mycobacterium rhodesiae</name>
    <dbReference type="NCBI Taxonomy" id="36814"/>
    <lineage>
        <taxon>Bacteria</taxon>
        <taxon>Bacillati</taxon>
        <taxon>Actinomycetota</taxon>
        <taxon>Actinomycetes</taxon>
        <taxon>Mycobacteriales</taxon>
        <taxon>Mycobacteriaceae</taxon>
        <taxon>Mycolicibacterium</taxon>
    </lineage>
</organism>
<dbReference type="InterPro" id="IPR036259">
    <property type="entry name" value="MFS_trans_sf"/>
</dbReference>
<feature type="transmembrane region" description="Helical" evidence="2">
    <location>
        <begin position="77"/>
        <end position="96"/>
    </location>
</feature>